<dbReference type="Proteomes" id="UP000779809">
    <property type="component" value="Unassembled WGS sequence"/>
</dbReference>
<protein>
    <submittedName>
        <fullName evidence="2">Uncharacterized protein</fullName>
    </submittedName>
</protein>
<dbReference type="AlphaFoldDB" id="A0A932EPX9"/>
<gene>
    <name evidence="2" type="ORF">HYX28_11040</name>
</gene>
<comment type="caution">
    <text evidence="2">The sequence shown here is derived from an EMBL/GenBank/DDBJ whole genome shotgun (WGS) entry which is preliminary data.</text>
</comment>
<sequence length="94" mass="11016">MSVKAQRELDDEVSADDFQALEQKVFQTVEMLKAARAAQQAAERDARRLREQFGHRDDEFDSLRAEVINLRKEREDVRSRVEKLLKQIDQITAE</sequence>
<accession>A0A932EPX9</accession>
<dbReference type="Gene3D" id="1.20.5.340">
    <property type="match status" value="1"/>
</dbReference>
<evidence type="ECO:0000313" key="3">
    <source>
        <dbReference type="Proteomes" id="UP000779809"/>
    </source>
</evidence>
<dbReference type="EMBL" id="JACPNR010000014">
    <property type="protein sequence ID" value="MBI2679305.1"/>
    <property type="molecule type" value="Genomic_DNA"/>
</dbReference>
<evidence type="ECO:0000313" key="2">
    <source>
        <dbReference type="EMBL" id="MBI2679305.1"/>
    </source>
</evidence>
<feature type="coiled-coil region" evidence="1">
    <location>
        <begin position="32"/>
        <end position="94"/>
    </location>
</feature>
<name>A0A932EPX9_9BACT</name>
<reference evidence="2" key="1">
    <citation type="submission" date="2020-07" db="EMBL/GenBank/DDBJ databases">
        <title>Huge and variable diversity of episymbiotic CPR bacteria and DPANN archaea in groundwater ecosystems.</title>
        <authorList>
            <person name="He C.Y."/>
            <person name="Keren R."/>
            <person name="Whittaker M."/>
            <person name="Farag I.F."/>
            <person name="Doudna J."/>
            <person name="Cate J.H.D."/>
            <person name="Banfield J.F."/>
        </authorList>
    </citation>
    <scope>NUCLEOTIDE SEQUENCE</scope>
    <source>
        <strain evidence="2">NC_groundwater_580_Pr5_B-0.1um_64_19</strain>
    </source>
</reference>
<organism evidence="2 3">
    <name type="scientific">Candidatus Korobacter versatilis</name>
    <dbReference type="NCBI Taxonomy" id="658062"/>
    <lineage>
        <taxon>Bacteria</taxon>
        <taxon>Pseudomonadati</taxon>
        <taxon>Acidobacteriota</taxon>
        <taxon>Terriglobia</taxon>
        <taxon>Terriglobales</taxon>
        <taxon>Candidatus Korobacteraceae</taxon>
        <taxon>Candidatus Korobacter</taxon>
    </lineage>
</organism>
<keyword evidence="1" id="KW-0175">Coiled coil</keyword>
<evidence type="ECO:0000256" key="1">
    <source>
        <dbReference type="SAM" id="Coils"/>
    </source>
</evidence>
<proteinExistence type="predicted"/>